<reference evidence="3" key="1">
    <citation type="submission" date="2016-10" db="EMBL/GenBank/DDBJ databases">
        <authorList>
            <person name="Varghese N."/>
            <person name="Submissions S."/>
        </authorList>
    </citation>
    <scope>NUCLEOTIDE SEQUENCE [LARGE SCALE GENOMIC DNA]</scope>
    <source>
        <strain evidence="3">DSM 26922</strain>
    </source>
</reference>
<dbReference type="AlphaFoldDB" id="A0A1H2ZKM5"/>
<feature type="transmembrane region" description="Helical" evidence="1">
    <location>
        <begin position="111"/>
        <end position="128"/>
    </location>
</feature>
<keyword evidence="1" id="KW-1133">Transmembrane helix</keyword>
<organism evidence="2 3">
    <name type="scientific">Litoreibacter albidus</name>
    <dbReference type="NCBI Taxonomy" id="670155"/>
    <lineage>
        <taxon>Bacteria</taxon>
        <taxon>Pseudomonadati</taxon>
        <taxon>Pseudomonadota</taxon>
        <taxon>Alphaproteobacteria</taxon>
        <taxon>Rhodobacterales</taxon>
        <taxon>Roseobacteraceae</taxon>
        <taxon>Litoreibacter</taxon>
    </lineage>
</organism>
<evidence type="ECO:0000256" key="1">
    <source>
        <dbReference type="SAM" id="Phobius"/>
    </source>
</evidence>
<dbReference type="EMBL" id="FNOI01000004">
    <property type="protein sequence ID" value="SDX17364.1"/>
    <property type="molecule type" value="Genomic_DNA"/>
</dbReference>
<evidence type="ECO:0000313" key="3">
    <source>
        <dbReference type="Proteomes" id="UP000199441"/>
    </source>
</evidence>
<feature type="transmembrane region" description="Helical" evidence="1">
    <location>
        <begin position="7"/>
        <end position="27"/>
    </location>
</feature>
<gene>
    <name evidence="2" type="ORF">SAMN04488001_2601</name>
</gene>
<proteinExistence type="predicted"/>
<dbReference type="InterPro" id="IPR049713">
    <property type="entry name" value="Pr6Pr-like"/>
</dbReference>
<name>A0A1H2ZKM5_9RHOB</name>
<feature type="transmembrane region" description="Helical" evidence="1">
    <location>
        <begin position="78"/>
        <end position="99"/>
    </location>
</feature>
<evidence type="ECO:0000313" key="2">
    <source>
        <dbReference type="EMBL" id="SDX17364.1"/>
    </source>
</evidence>
<feature type="transmembrane region" description="Helical" evidence="1">
    <location>
        <begin position="47"/>
        <end position="66"/>
    </location>
</feature>
<feature type="transmembrane region" description="Helical" evidence="1">
    <location>
        <begin position="175"/>
        <end position="197"/>
    </location>
</feature>
<sequence>MTLRQYAAIVTAIVAWGALTLQCGLIIERMTSEGATALQAIWRFVGFFTILTNLLVAIVSSALVLRPMHPLASAPMRLAALTAILMVGIVYSVALRAIWSPTGLQAIVDSLLHDVTPVLFLLTWIAFPHGDLRWRDMAPAILVPLAYFAYAMTRGAFDGWYAYWFLDPSQQSIPALAISIAILIAAFALVATLAIWADRWLAGRRT</sequence>
<feature type="transmembrane region" description="Helical" evidence="1">
    <location>
        <begin position="140"/>
        <end position="163"/>
    </location>
</feature>
<accession>A0A1H2ZKM5</accession>
<dbReference type="Proteomes" id="UP000199441">
    <property type="component" value="Unassembled WGS sequence"/>
</dbReference>
<dbReference type="OrthoDB" id="9809977at2"/>
<dbReference type="STRING" id="670155.SAMN04488001_2601"/>
<evidence type="ECO:0008006" key="4">
    <source>
        <dbReference type="Google" id="ProtNLM"/>
    </source>
</evidence>
<keyword evidence="3" id="KW-1185">Reference proteome</keyword>
<protein>
    <recommendedName>
        <fullName evidence="4">FAR-17a/AIG1-like protein</fullName>
    </recommendedName>
</protein>
<dbReference type="RefSeq" id="WP_089947364.1">
    <property type="nucleotide sequence ID" value="NZ_FNOI01000004.1"/>
</dbReference>
<keyword evidence="1" id="KW-0472">Membrane</keyword>
<dbReference type="NCBIfam" id="NF038065">
    <property type="entry name" value="Pr6Pr"/>
    <property type="match status" value="1"/>
</dbReference>
<keyword evidence="1" id="KW-0812">Transmembrane</keyword>